<reference evidence="1 2" key="1">
    <citation type="journal article" date="2014" name="BMC Genomics">
        <title>Complete genome sequence of producer of the glycopeptide antibiotic Aculeximycin Kutzneria albida DSM 43870T, a representative of minor genus of Pseudonocardiaceae.</title>
        <authorList>
            <person name="Rebets Y."/>
            <person name="Tokovenko B."/>
            <person name="Lushchyk I."/>
            <person name="Ruckert C."/>
            <person name="Zaburannyi N."/>
            <person name="Bechthold A."/>
            <person name="Kalinowski J."/>
            <person name="Luzhetskyy A."/>
        </authorList>
    </citation>
    <scope>NUCLEOTIDE SEQUENCE [LARGE SCALE GENOMIC DNA]</scope>
    <source>
        <strain evidence="1">DSM 43870</strain>
    </source>
</reference>
<gene>
    <name evidence="1" type="ORF">KALB_5271</name>
</gene>
<keyword evidence="2" id="KW-1185">Reference proteome</keyword>
<sequence length="83" mass="9167">MSQPSDRHAQERYLWSSADWMTAAADLLRRYSAEAARIMSSGAPVSQPVLLAVARHAKAVVEIYDGEQEKVRQWRATHGDGGA</sequence>
<name>W5WBW3_9PSEU</name>
<dbReference type="EMBL" id="CP007155">
    <property type="protein sequence ID" value="AHH98633.1"/>
    <property type="molecule type" value="Genomic_DNA"/>
</dbReference>
<proteinExistence type="predicted"/>
<evidence type="ECO:0000313" key="2">
    <source>
        <dbReference type="Proteomes" id="UP000019225"/>
    </source>
</evidence>
<dbReference type="HOGENOM" id="CLU_2538172_0_0_11"/>
<organism evidence="1 2">
    <name type="scientific">Kutzneria albida DSM 43870</name>
    <dbReference type="NCBI Taxonomy" id="1449976"/>
    <lineage>
        <taxon>Bacteria</taxon>
        <taxon>Bacillati</taxon>
        <taxon>Actinomycetota</taxon>
        <taxon>Actinomycetes</taxon>
        <taxon>Pseudonocardiales</taxon>
        <taxon>Pseudonocardiaceae</taxon>
        <taxon>Kutzneria</taxon>
    </lineage>
</organism>
<accession>W5WBW3</accession>
<dbReference type="Proteomes" id="UP000019225">
    <property type="component" value="Chromosome"/>
</dbReference>
<dbReference type="KEGG" id="kal:KALB_5271"/>
<evidence type="ECO:0000313" key="1">
    <source>
        <dbReference type="EMBL" id="AHH98633.1"/>
    </source>
</evidence>
<dbReference type="AlphaFoldDB" id="W5WBW3"/>
<protein>
    <submittedName>
        <fullName evidence="1">Uncharacterized protein</fullName>
    </submittedName>
</protein>